<comment type="caution">
    <text evidence="1">The sequence shown here is derived from an EMBL/GenBank/DDBJ whole genome shotgun (WGS) entry which is preliminary data.</text>
</comment>
<accession>A0ABS4QRC6</accession>
<reference evidence="1 2" key="1">
    <citation type="submission" date="2021-03" db="EMBL/GenBank/DDBJ databases">
        <title>Sequencing the genomes of 1000 actinobacteria strains.</title>
        <authorList>
            <person name="Klenk H.-P."/>
        </authorList>
    </citation>
    <scope>NUCLEOTIDE SEQUENCE [LARGE SCALE GENOMIC DNA]</scope>
    <source>
        <strain evidence="1 2">DSM 45516</strain>
    </source>
</reference>
<name>A0ABS4QRC6_9NOCA</name>
<proteinExistence type="predicted"/>
<dbReference type="EMBL" id="JAGGMR010000001">
    <property type="protein sequence ID" value="MBP2194083.1"/>
    <property type="molecule type" value="Genomic_DNA"/>
</dbReference>
<keyword evidence="2" id="KW-1185">Reference proteome</keyword>
<evidence type="ECO:0000313" key="2">
    <source>
        <dbReference type="Proteomes" id="UP001519325"/>
    </source>
</evidence>
<gene>
    <name evidence="1" type="ORF">BJ987_006984</name>
</gene>
<protein>
    <recommendedName>
        <fullName evidence="3">DUF2267 domain-containing protein</fullName>
    </recommendedName>
</protein>
<dbReference type="Proteomes" id="UP001519325">
    <property type="component" value="Unassembled WGS sequence"/>
</dbReference>
<organism evidence="1 2">
    <name type="scientific">Nocardia goodfellowii</name>
    <dbReference type="NCBI Taxonomy" id="882446"/>
    <lineage>
        <taxon>Bacteria</taxon>
        <taxon>Bacillati</taxon>
        <taxon>Actinomycetota</taxon>
        <taxon>Actinomycetes</taxon>
        <taxon>Mycobacteriales</taxon>
        <taxon>Nocardiaceae</taxon>
        <taxon>Nocardia</taxon>
    </lineage>
</organism>
<evidence type="ECO:0008006" key="3">
    <source>
        <dbReference type="Google" id="ProtNLM"/>
    </source>
</evidence>
<sequence length="145" mass="16807">MAAMQRTKFHAPVGFLKEARNELGYATQQEMLVDLVRRELAYIRQNPLEEQATDPGPWGEPLPIRYPDWFYLPGEWKPTTVAAREGFLEDARRELGYPGEEEMLLDLVRFALLHQRQSESVQRILAVPSDLARLADPEFRAQARR</sequence>
<evidence type="ECO:0000313" key="1">
    <source>
        <dbReference type="EMBL" id="MBP2194083.1"/>
    </source>
</evidence>
<dbReference type="RefSeq" id="WP_245367876.1">
    <property type="nucleotide sequence ID" value="NZ_JAGGMR010000001.1"/>
</dbReference>